<dbReference type="Pfam" id="PF05699">
    <property type="entry name" value="Dimer_Tnp_hAT"/>
    <property type="match status" value="1"/>
</dbReference>
<dbReference type="Pfam" id="PF14372">
    <property type="entry name" value="hAT-like_RNase-H"/>
    <property type="match status" value="1"/>
</dbReference>
<keyword evidence="4 10" id="KW-0863">Zinc-finger</keyword>
<feature type="compositionally biased region" description="Low complexity" evidence="11">
    <location>
        <begin position="114"/>
        <end position="132"/>
    </location>
</feature>
<dbReference type="SMART" id="SM00614">
    <property type="entry name" value="ZnF_BED"/>
    <property type="match status" value="1"/>
</dbReference>
<evidence type="ECO:0000313" key="14">
    <source>
        <dbReference type="Proteomes" id="UP001341281"/>
    </source>
</evidence>
<dbReference type="Proteomes" id="UP001341281">
    <property type="component" value="Chromosome 05"/>
</dbReference>
<feature type="domain" description="BED-type" evidence="12">
    <location>
        <begin position="157"/>
        <end position="216"/>
    </location>
</feature>
<evidence type="ECO:0000256" key="1">
    <source>
        <dbReference type="ARBA" id="ARBA00004123"/>
    </source>
</evidence>
<evidence type="ECO:0000256" key="5">
    <source>
        <dbReference type="ARBA" id="ARBA00022833"/>
    </source>
</evidence>
<keyword evidence="8" id="KW-0804">Transcription</keyword>
<evidence type="ECO:0000256" key="2">
    <source>
        <dbReference type="ARBA" id="ARBA00011738"/>
    </source>
</evidence>
<feature type="region of interest" description="Disordered" evidence="11">
    <location>
        <begin position="1"/>
        <end position="138"/>
    </location>
</feature>
<comment type="subcellular location">
    <subcellularLocation>
        <location evidence="1">Nucleus</location>
    </subcellularLocation>
</comment>
<evidence type="ECO:0000256" key="3">
    <source>
        <dbReference type="ARBA" id="ARBA00022723"/>
    </source>
</evidence>
<evidence type="ECO:0000259" key="12">
    <source>
        <dbReference type="PROSITE" id="PS50808"/>
    </source>
</evidence>
<dbReference type="GO" id="GO:0008270">
    <property type="term" value="F:zinc ion binding"/>
    <property type="evidence" value="ECO:0007669"/>
    <property type="project" value="UniProtKB-KW"/>
</dbReference>
<dbReference type="PROSITE" id="PS50808">
    <property type="entry name" value="ZF_BED"/>
    <property type="match status" value="1"/>
</dbReference>
<dbReference type="InterPro" id="IPR036236">
    <property type="entry name" value="Znf_C2H2_sf"/>
</dbReference>
<proteinExistence type="predicted"/>
<evidence type="ECO:0000256" key="6">
    <source>
        <dbReference type="ARBA" id="ARBA00023015"/>
    </source>
</evidence>
<evidence type="ECO:0000256" key="11">
    <source>
        <dbReference type="SAM" id="MobiDB-lite"/>
    </source>
</evidence>
<protein>
    <recommendedName>
        <fullName evidence="12">BED-type domain-containing protein</fullName>
    </recommendedName>
</protein>
<keyword evidence="14" id="KW-1185">Reference proteome</keyword>
<organism evidence="13 14">
    <name type="scientific">Paspalum notatum var. saurae</name>
    <dbReference type="NCBI Taxonomy" id="547442"/>
    <lineage>
        <taxon>Eukaryota</taxon>
        <taxon>Viridiplantae</taxon>
        <taxon>Streptophyta</taxon>
        <taxon>Embryophyta</taxon>
        <taxon>Tracheophyta</taxon>
        <taxon>Spermatophyta</taxon>
        <taxon>Magnoliopsida</taxon>
        <taxon>Liliopsida</taxon>
        <taxon>Poales</taxon>
        <taxon>Poaceae</taxon>
        <taxon>PACMAD clade</taxon>
        <taxon>Panicoideae</taxon>
        <taxon>Andropogonodae</taxon>
        <taxon>Paspaleae</taxon>
        <taxon>Paspalinae</taxon>
        <taxon>Paspalum</taxon>
    </lineage>
</organism>
<reference evidence="13 14" key="1">
    <citation type="submission" date="2024-02" db="EMBL/GenBank/DDBJ databases">
        <title>High-quality chromosome-scale genome assembly of Pensacola bahiagrass (Paspalum notatum Flugge var. saurae).</title>
        <authorList>
            <person name="Vega J.M."/>
            <person name="Podio M."/>
            <person name="Orjuela J."/>
            <person name="Siena L.A."/>
            <person name="Pessino S.C."/>
            <person name="Combes M.C."/>
            <person name="Mariac C."/>
            <person name="Albertini E."/>
            <person name="Pupilli F."/>
            <person name="Ortiz J.P.A."/>
            <person name="Leblanc O."/>
        </authorList>
    </citation>
    <scope>NUCLEOTIDE SEQUENCE [LARGE SCALE GENOMIC DNA]</scope>
    <source>
        <strain evidence="13">R1</strain>
        <tissue evidence="13">Leaf</tissue>
    </source>
</reference>
<dbReference type="Pfam" id="PF02892">
    <property type="entry name" value="zf-BED"/>
    <property type="match status" value="1"/>
</dbReference>
<accession>A0AAQ3TLY4</accession>
<evidence type="ECO:0000256" key="10">
    <source>
        <dbReference type="PROSITE-ProRule" id="PRU00027"/>
    </source>
</evidence>
<keyword evidence="9" id="KW-0539">Nucleus</keyword>
<dbReference type="GO" id="GO:0003677">
    <property type="term" value="F:DNA binding"/>
    <property type="evidence" value="ECO:0007669"/>
    <property type="project" value="UniProtKB-KW"/>
</dbReference>
<dbReference type="GO" id="GO:0046983">
    <property type="term" value="F:protein dimerization activity"/>
    <property type="evidence" value="ECO:0007669"/>
    <property type="project" value="InterPro"/>
</dbReference>
<evidence type="ECO:0000256" key="9">
    <source>
        <dbReference type="ARBA" id="ARBA00023242"/>
    </source>
</evidence>
<dbReference type="InterPro" id="IPR025525">
    <property type="entry name" value="hAT-like_transposase_RNase-H"/>
</dbReference>
<dbReference type="PANTHER" id="PTHR46481:SF11">
    <property type="entry name" value="ZINC FINGER BED DOMAIN-CONTAINING PROTEIN RICESLEEPER 2-LIKE"/>
    <property type="match status" value="1"/>
</dbReference>
<dbReference type="InterPro" id="IPR008906">
    <property type="entry name" value="HATC_C_dom"/>
</dbReference>
<dbReference type="InterPro" id="IPR052035">
    <property type="entry name" value="ZnF_BED_domain_contain"/>
</dbReference>
<gene>
    <name evidence="13" type="ORF">U9M48_023422</name>
</gene>
<dbReference type="PANTHER" id="PTHR46481">
    <property type="entry name" value="ZINC FINGER BED DOMAIN-CONTAINING PROTEIN 4"/>
    <property type="match status" value="1"/>
</dbReference>
<keyword evidence="7" id="KW-0238">DNA-binding</keyword>
<evidence type="ECO:0000313" key="13">
    <source>
        <dbReference type="EMBL" id="WVZ75364.1"/>
    </source>
</evidence>
<evidence type="ECO:0000256" key="8">
    <source>
        <dbReference type="ARBA" id="ARBA00023163"/>
    </source>
</evidence>
<keyword evidence="3" id="KW-0479">Metal-binding</keyword>
<keyword evidence="6" id="KW-0805">Transcription regulation</keyword>
<dbReference type="InterPro" id="IPR003656">
    <property type="entry name" value="Znf_BED"/>
</dbReference>
<keyword evidence="5" id="KW-0862">Zinc</keyword>
<evidence type="ECO:0000256" key="4">
    <source>
        <dbReference type="ARBA" id="ARBA00022771"/>
    </source>
</evidence>
<sequence length="796" mass="90072">MPYPQAVGRQLATATPTGRRERGEAGVARRHLAERPSAGLSAAHGRRRLPRISHPVRPSPPVRHSSTAVAPRPALQHRRRPPLAFFSAQRYRMSTPPTSGSGAGVGQRTRASRSQTLSTDPTPTPSDVAAPSQGTGGAGTAVVNIEEEEIVVGNKRKQKSEVWNDFKKIKVAGGYKAECNWCHKRLSAGSNAGTNHLRGHLNICESRLVRKDLKQSTLKYSKNKDGSIFVEKYVFDQDIARKELALMICVHEYPLSIVDHVGFRKFCAALQPLFKVVSRNTIRKDILDMYEVQKLSLMNSFQQGQSRIAVTTDMWTANHQKKGYMAVTVHYIDDNWNLKSYLLRFLYVPHPHNAEVISEVLHDILCDWRIEKKVSTITLDNCSTNDNVMKELQDKMPLSSLMLRGRLIHMRCAAHIINLAVKDGMGIKDPTGIKVMEEAIGRVRETIGFWSATPKRHERFEKAVAQEGIKYEKRIALDVKTRWNSTYLMLSIALNYIHVFDRLAKKEKLCAPFQPTEQDWKFARYLCDRLKIFYDTTELLSATSYVTANLFFPKVCGIYLAIKKWQTSDNPIIEEMSAAMKEKFMKYWADVHGLMAVATVLDPRYKMKFLYAMYSQIYGPDGMHREIMKVRDLLADLVKEYQSSMEGFGATDGGAVSTAQNEGDVEVNDIFDQYLSSEPVVPTSYASSELDLYLEENVLPRTMNLDIISWWNVGALKFPTLRKIARDIMAIPVTTVASESVFSTSGRIISPHRSRLAPKMVEALMCMQAWSRADMLGILYKSYIQFSSLCFPFHFS</sequence>
<dbReference type="SUPFAM" id="SSF57667">
    <property type="entry name" value="beta-beta-alpha zinc fingers"/>
    <property type="match status" value="1"/>
</dbReference>
<dbReference type="AlphaFoldDB" id="A0AAQ3TLY4"/>
<dbReference type="SUPFAM" id="SSF53098">
    <property type="entry name" value="Ribonuclease H-like"/>
    <property type="match status" value="1"/>
</dbReference>
<name>A0AAQ3TLY4_PASNO</name>
<dbReference type="GO" id="GO:0005634">
    <property type="term" value="C:nucleus"/>
    <property type="evidence" value="ECO:0007669"/>
    <property type="project" value="UniProtKB-SubCell"/>
</dbReference>
<comment type="subunit">
    <text evidence="2">Homodimer.</text>
</comment>
<dbReference type="EMBL" id="CP144749">
    <property type="protein sequence ID" value="WVZ75364.1"/>
    <property type="molecule type" value="Genomic_DNA"/>
</dbReference>
<evidence type="ECO:0000256" key="7">
    <source>
        <dbReference type="ARBA" id="ARBA00023125"/>
    </source>
</evidence>
<dbReference type="InterPro" id="IPR012337">
    <property type="entry name" value="RNaseH-like_sf"/>
</dbReference>